<protein>
    <submittedName>
        <fullName evidence="1">Uncharacterized protein</fullName>
    </submittedName>
</protein>
<dbReference type="Gene3D" id="3.10.10.10">
    <property type="entry name" value="HIV Type 1 Reverse Transcriptase, subunit A, domain 1"/>
    <property type="match status" value="1"/>
</dbReference>
<dbReference type="Proteomes" id="UP001630127">
    <property type="component" value="Unassembled WGS sequence"/>
</dbReference>
<proteinExistence type="predicted"/>
<dbReference type="EMBL" id="JBJUIK010000005">
    <property type="protein sequence ID" value="KAL3527963.1"/>
    <property type="molecule type" value="Genomic_DNA"/>
</dbReference>
<organism evidence="1 2">
    <name type="scientific">Cinchona calisaya</name>
    <dbReference type="NCBI Taxonomy" id="153742"/>
    <lineage>
        <taxon>Eukaryota</taxon>
        <taxon>Viridiplantae</taxon>
        <taxon>Streptophyta</taxon>
        <taxon>Embryophyta</taxon>
        <taxon>Tracheophyta</taxon>
        <taxon>Spermatophyta</taxon>
        <taxon>Magnoliopsida</taxon>
        <taxon>eudicotyledons</taxon>
        <taxon>Gunneridae</taxon>
        <taxon>Pentapetalae</taxon>
        <taxon>asterids</taxon>
        <taxon>lamiids</taxon>
        <taxon>Gentianales</taxon>
        <taxon>Rubiaceae</taxon>
        <taxon>Cinchonoideae</taxon>
        <taxon>Cinchoneae</taxon>
        <taxon>Cinchona</taxon>
    </lineage>
</organism>
<accession>A0ABD3A9W3</accession>
<evidence type="ECO:0000313" key="1">
    <source>
        <dbReference type="EMBL" id="KAL3527963.1"/>
    </source>
</evidence>
<dbReference type="AlphaFoldDB" id="A0ABD3A9W3"/>
<gene>
    <name evidence="1" type="ORF">ACH5RR_012619</name>
</gene>
<dbReference type="SUPFAM" id="SSF56672">
    <property type="entry name" value="DNA/RNA polymerases"/>
    <property type="match status" value="1"/>
</dbReference>
<dbReference type="PANTHER" id="PTHR15503">
    <property type="entry name" value="LDOC1 RELATED"/>
    <property type="match status" value="1"/>
</dbReference>
<dbReference type="InterPro" id="IPR032567">
    <property type="entry name" value="RTL1-rel"/>
</dbReference>
<reference evidence="1 2" key="1">
    <citation type="submission" date="2024-11" db="EMBL/GenBank/DDBJ databases">
        <title>A near-complete genome assembly of Cinchona calisaya.</title>
        <authorList>
            <person name="Lian D.C."/>
            <person name="Zhao X.W."/>
            <person name="Wei L."/>
        </authorList>
    </citation>
    <scope>NUCLEOTIDE SEQUENCE [LARGE SCALE GENOMIC DNA]</scope>
    <source>
        <tissue evidence="1">Nenye</tissue>
    </source>
</reference>
<dbReference type="InterPro" id="IPR043128">
    <property type="entry name" value="Rev_trsase/Diguanyl_cyclase"/>
</dbReference>
<dbReference type="InterPro" id="IPR043502">
    <property type="entry name" value="DNA/RNA_pol_sf"/>
</dbReference>
<sequence>MLSVLKCNGRFRAINSNLGLRYWRLEVGGWDIILGVDWMFQYSPFVFDFRQLLIQLHQEGESITLSGKLEVPTIKVVKGKAVKKFQKERFKACNSVELHCKNSNQVTPLPNAISELLVKYQDVFDVPKSLPPKRPLDHQIPLKPNSQPFKMRLIDIYILKKMKLNYKFLTCYTMESSKTVLAHMLHLCCLSKKYGFWRFCIDYRHLNELTIKDRYPIPNIDELLNEMNYMVLNGLPK</sequence>
<name>A0ABD3A9W3_9GENT</name>
<comment type="caution">
    <text evidence="1">The sequence shown here is derived from an EMBL/GenBank/DDBJ whole genome shotgun (WGS) entry which is preliminary data.</text>
</comment>
<keyword evidence="2" id="KW-1185">Reference proteome</keyword>
<evidence type="ECO:0000313" key="2">
    <source>
        <dbReference type="Proteomes" id="UP001630127"/>
    </source>
</evidence>
<dbReference type="PANTHER" id="PTHR15503:SF22">
    <property type="entry name" value="TRANSPOSON TY3-I GAG POLYPROTEIN"/>
    <property type="match status" value="1"/>
</dbReference>
<dbReference type="Gene3D" id="3.30.70.270">
    <property type="match status" value="1"/>
</dbReference>